<name>A0A2S6CG94_9PEZI</name>
<feature type="region of interest" description="Disordered" evidence="1">
    <location>
        <begin position="85"/>
        <end position="109"/>
    </location>
</feature>
<dbReference type="OrthoDB" id="3646008at2759"/>
<proteinExistence type="predicted"/>
<dbReference type="AlphaFoldDB" id="A0A2S6CG94"/>
<protein>
    <submittedName>
        <fullName evidence="2">Uncharacterized protein</fullName>
    </submittedName>
</protein>
<dbReference type="EMBL" id="PNEN01000448">
    <property type="protein sequence ID" value="PPJ58738.1"/>
    <property type="molecule type" value="Genomic_DNA"/>
</dbReference>
<gene>
    <name evidence="2" type="ORF">CBER1_08363</name>
</gene>
<comment type="caution">
    <text evidence="2">The sequence shown here is derived from an EMBL/GenBank/DDBJ whole genome shotgun (WGS) entry which is preliminary data.</text>
</comment>
<evidence type="ECO:0000313" key="3">
    <source>
        <dbReference type="Proteomes" id="UP000237631"/>
    </source>
</evidence>
<dbReference type="Proteomes" id="UP000237631">
    <property type="component" value="Unassembled WGS sequence"/>
</dbReference>
<accession>A0A2S6CG94</accession>
<organism evidence="2 3">
    <name type="scientific">Cercospora berteroae</name>
    <dbReference type="NCBI Taxonomy" id="357750"/>
    <lineage>
        <taxon>Eukaryota</taxon>
        <taxon>Fungi</taxon>
        <taxon>Dikarya</taxon>
        <taxon>Ascomycota</taxon>
        <taxon>Pezizomycotina</taxon>
        <taxon>Dothideomycetes</taxon>
        <taxon>Dothideomycetidae</taxon>
        <taxon>Mycosphaerellales</taxon>
        <taxon>Mycosphaerellaceae</taxon>
        <taxon>Cercospora</taxon>
    </lineage>
</organism>
<evidence type="ECO:0000313" key="2">
    <source>
        <dbReference type="EMBL" id="PPJ58738.1"/>
    </source>
</evidence>
<keyword evidence="3" id="KW-1185">Reference proteome</keyword>
<sequence>MPTSSDFDTPYKPQKHISTALPLPRSTHPRSKQLKSRPKQSKMYNESDLDLAAPILQAAFESDPDFGDLDMSAGARLMLYNVEDREEQLREPTPPPTASDLASASQTSTANNVPVYPATATNDEIVNGPVERIRGANLVRLAKSHSNEALADLVNAAHLNEDNISATNIAQRLIAAYAAAGEDGDRLKREVNDARVGLGLKVRGRAKDVVEAPRRSSRRN</sequence>
<feature type="compositionally biased region" description="Polar residues" evidence="1">
    <location>
        <begin position="100"/>
        <end position="109"/>
    </location>
</feature>
<feature type="compositionally biased region" description="Basic residues" evidence="1">
    <location>
        <begin position="27"/>
        <end position="40"/>
    </location>
</feature>
<evidence type="ECO:0000256" key="1">
    <source>
        <dbReference type="SAM" id="MobiDB-lite"/>
    </source>
</evidence>
<reference evidence="3" key="1">
    <citation type="journal article" date="2017" name="bioRxiv">
        <title>Conservation of a gene cluster reveals novel cercosporin biosynthetic mechanisms and extends production to the genus Colletotrichum.</title>
        <authorList>
            <person name="de Jonge R."/>
            <person name="Ebert M.K."/>
            <person name="Huitt-Roehl C.R."/>
            <person name="Pal P."/>
            <person name="Suttle J.C."/>
            <person name="Spanner R.E."/>
            <person name="Neubauer J.D."/>
            <person name="Jurick W.M.II."/>
            <person name="Stott K.A."/>
            <person name="Secor G.A."/>
            <person name="Thomma B.P.H.J."/>
            <person name="Van de Peer Y."/>
            <person name="Townsend C.A."/>
            <person name="Bolton M.D."/>
        </authorList>
    </citation>
    <scope>NUCLEOTIDE SEQUENCE [LARGE SCALE GENOMIC DNA]</scope>
    <source>
        <strain evidence="3">CBS538.71</strain>
    </source>
</reference>
<feature type="region of interest" description="Disordered" evidence="1">
    <location>
        <begin position="1"/>
        <end position="46"/>
    </location>
</feature>